<reference evidence="1" key="1">
    <citation type="journal article" date="2023" name="Insect Mol. Biol.">
        <title>Genome sequencing provides insights into the evolution of gene families encoding plant cell wall-degrading enzymes in longhorned beetles.</title>
        <authorList>
            <person name="Shin N.R."/>
            <person name="Okamura Y."/>
            <person name="Kirsch R."/>
            <person name="Pauchet Y."/>
        </authorList>
    </citation>
    <scope>NUCLEOTIDE SEQUENCE</scope>
    <source>
        <strain evidence="1">MMC_N1</strain>
    </source>
</reference>
<proteinExistence type="predicted"/>
<keyword evidence="2" id="KW-1185">Reference proteome</keyword>
<dbReference type="EMBL" id="JAPWTJ010002113">
    <property type="protein sequence ID" value="KAJ8967873.1"/>
    <property type="molecule type" value="Genomic_DNA"/>
</dbReference>
<sequence length="149" mass="16471">MGGAPSKTRKLTLENDDPTSVIKVSEGVVDRIRGNAMVRKEVPVNPELAVSSQPGPFVAAPFFFNEPSLTSLQLRQANVAELKKNDDYWRNRIGNLESNHKKINEIIDEEQKKAMEEVLGSKKSTAVLIQPSMPGHKEGNYSVLQAISK</sequence>
<organism evidence="1 2">
    <name type="scientific">Molorchus minor</name>
    <dbReference type="NCBI Taxonomy" id="1323400"/>
    <lineage>
        <taxon>Eukaryota</taxon>
        <taxon>Metazoa</taxon>
        <taxon>Ecdysozoa</taxon>
        <taxon>Arthropoda</taxon>
        <taxon>Hexapoda</taxon>
        <taxon>Insecta</taxon>
        <taxon>Pterygota</taxon>
        <taxon>Neoptera</taxon>
        <taxon>Endopterygota</taxon>
        <taxon>Coleoptera</taxon>
        <taxon>Polyphaga</taxon>
        <taxon>Cucujiformia</taxon>
        <taxon>Chrysomeloidea</taxon>
        <taxon>Cerambycidae</taxon>
        <taxon>Lamiinae</taxon>
        <taxon>Monochamini</taxon>
        <taxon>Molorchus</taxon>
    </lineage>
</organism>
<protein>
    <submittedName>
        <fullName evidence="1">Uncharacterized protein</fullName>
    </submittedName>
</protein>
<dbReference type="Proteomes" id="UP001162164">
    <property type="component" value="Unassembled WGS sequence"/>
</dbReference>
<name>A0ABQ9IWI4_9CUCU</name>
<dbReference type="InterPro" id="IPR052632">
    <property type="entry name" value="MICOS_subunit_Mic19"/>
</dbReference>
<dbReference type="PANTHER" id="PTHR21588">
    <property type="entry name" value="COILED-COIL-HELIX-COILED-COIL-HELIX DOMAIN CONTAINING 6"/>
    <property type="match status" value="1"/>
</dbReference>
<evidence type="ECO:0000313" key="1">
    <source>
        <dbReference type="EMBL" id="KAJ8967873.1"/>
    </source>
</evidence>
<accession>A0ABQ9IWI4</accession>
<comment type="caution">
    <text evidence="1">The sequence shown here is derived from an EMBL/GenBank/DDBJ whole genome shotgun (WGS) entry which is preliminary data.</text>
</comment>
<gene>
    <name evidence="1" type="ORF">NQ317_006189</name>
</gene>
<evidence type="ECO:0000313" key="2">
    <source>
        <dbReference type="Proteomes" id="UP001162164"/>
    </source>
</evidence>
<dbReference type="PANTHER" id="PTHR21588:SF18">
    <property type="entry name" value="MICOS COMPLEX SUBUNIT MIC19"/>
    <property type="match status" value="1"/>
</dbReference>